<keyword evidence="1" id="KW-0732">Signal</keyword>
<reference evidence="2 3" key="1">
    <citation type="submission" date="2017-05" db="EMBL/GenBank/DDBJ databases">
        <authorList>
            <person name="Varghese N."/>
            <person name="Submissions S."/>
        </authorList>
    </citation>
    <scope>NUCLEOTIDE SEQUENCE [LARGE SCALE GENOMIC DNA]</scope>
    <source>
        <strain evidence="2 3">DSM 28214</strain>
    </source>
</reference>
<evidence type="ECO:0000256" key="1">
    <source>
        <dbReference type="SAM" id="SignalP"/>
    </source>
</evidence>
<dbReference type="EMBL" id="FXTZ01000004">
    <property type="protein sequence ID" value="SMP16944.1"/>
    <property type="molecule type" value="Genomic_DNA"/>
</dbReference>
<accession>A0ABY1NSK5</accession>
<feature type="signal peptide" evidence="1">
    <location>
        <begin position="1"/>
        <end position="17"/>
    </location>
</feature>
<evidence type="ECO:0000313" key="2">
    <source>
        <dbReference type="EMBL" id="SMP16944.1"/>
    </source>
</evidence>
<name>A0ABY1NSK5_9FLAO</name>
<feature type="chain" id="PRO_5045070162" evidence="1">
    <location>
        <begin position="18"/>
        <end position="427"/>
    </location>
</feature>
<sequence length="427" mass="48927">MKTKIVLLMLMCFVSMAFGQKVKIEELKSVLDRLVKSDTTYIKKSGYLVSAYTFNQMIKRDFSLLVTGSAENTQVGKYAALSVDKNEQSFSFSPINYIIHGNDVSKPFRHVLAINANGKLNNDGFFDFSDRKKLQIGGSWTSLWYSDYKNLSNDEEDFKNIYRLVEKKIVDDVKNSNDLDKLVNNGKDSNDYKNLYHQEVEKYENAVYKNYWTTKVLAWTKLDVGYAEDKLKIVDSINVENSVMEPINKNIKGAYFSLSGNIFYGLKNGFSFYLNAQLAYSRKTSLSEIFSTVDWNKVMYGGGTNNTVYYDMGEQSVYIADLTKFEKKYKRDVAVQLLCFVPLGQQNLIGLDLSYQNKQFITPGTKTFTSNKSIYSVGIMFPLRDKDGKITINIEPFWRSTSFDNYDAGLDESFWGVKFGVPLNQIF</sequence>
<keyword evidence="3" id="KW-1185">Reference proteome</keyword>
<dbReference type="RefSeq" id="WP_283421807.1">
    <property type="nucleotide sequence ID" value="NZ_FXTZ01000004.1"/>
</dbReference>
<gene>
    <name evidence="2" type="ORF">SAMN06264346_10491</name>
</gene>
<evidence type="ECO:0000313" key="3">
    <source>
        <dbReference type="Proteomes" id="UP001157960"/>
    </source>
</evidence>
<dbReference type="Proteomes" id="UP001157960">
    <property type="component" value="Unassembled WGS sequence"/>
</dbReference>
<protein>
    <submittedName>
        <fullName evidence="2">Uncharacterized protein</fullName>
    </submittedName>
</protein>
<comment type="caution">
    <text evidence="2">The sequence shown here is derived from an EMBL/GenBank/DDBJ whole genome shotgun (WGS) entry which is preliminary data.</text>
</comment>
<proteinExistence type="predicted"/>
<organism evidence="2 3">
    <name type="scientific">Chryseobacterium profundimaris</name>
    <dbReference type="NCBI Taxonomy" id="1387275"/>
    <lineage>
        <taxon>Bacteria</taxon>
        <taxon>Pseudomonadati</taxon>
        <taxon>Bacteroidota</taxon>
        <taxon>Flavobacteriia</taxon>
        <taxon>Flavobacteriales</taxon>
        <taxon>Weeksellaceae</taxon>
        <taxon>Chryseobacterium group</taxon>
        <taxon>Chryseobacterium</taxon>
    </lineage>
</organism>